<dbReference type="EMBL" id="CP006696">
    <property type="protein sequence ID" value="AIC11331.1"/>
    <property type="molecule type" value="Genomic_DNA"/>
</dbReference>
<accession>A0A060HD68</accession>
<evidence type="ECO:0000313" key="2">
    <source>
        <dbReference type="EMBL" id="AIC11331.1"/>
    </source>
</evidence>
<dbReference type="KEGG" id="xfs:D934_07845"/>
<name>A0A060HD68_XYLFS</name>
<gene>
    <name evidence="2" type="ORF">D934_07845</name>
    <name evidence="3" type="ORF">D934_09065</name>
</gene>
<dbReference type="KEGG" id="xfs:D934_09065"/>
<dbReference type="EMBL" id="CP006696">
    <property type="protein sequence ID" value="AIC11416.1"/>
    <property type="molecule type" value="Genomic_DNA"/>
</dbReference>
<dbReference type="InterPro" id="IPR018964">
    <property type="entry name" value="Phage_phiJL001_Gp84_C"/>
</dbReference>
<organism evidence="2 4">
    <name type="scientific">Xylella fastidiosa subsp. sandyi Ann-1</name>
    <dbReference type="NCBI Taxonomy" id="155920"/>
    <lineage>
        <taxon>Bacteria</taxon>
        <taxon>Pseudomonadati</taxon>
        <taxon>Pseudomonadota</taxon>
        <taxon>Gammaproteobacteria</taxon>
        <taxon>Lysobacterales</taxon>
        <taxon>Lysobacteraceae</taxon>
        <taxon>Xylella</taxon>
    </lineage>
</organism>
<evidence type="ECO:0000313" key="4">
    <source>
        <dbReference type="Proteomes" id="UP000027215"/>
    </source>
</evidence>
<evidence type="ECO:0000313" key="3">
    <source>
        <dbReference type="EMBL" id="AIC11416.1"/>
    </source>
</evidence>
<protein>
    <recommendedName>
        <fullName evidence="1">Bacteriophage phiJL001 Gp84 C-terminal domain-containing protein</fullName>
    </recommendedName>
</protein>
<dbReference type="PATRIC" id="fig|155920.8.peg.1816"/>
<reference evidence="2 4" key="1">
    <citation type="submission" date="2013-08" db="EMBL/GenBank/DDBJ databases">
        <authorList>
            <person name="Stouthamer R."/>
            <person name="Nunney L."/>
        </authorList>
    </citation>
    <scope>NUCLEOTIDE SEQUENCE [LARGE SCALE GENOMIC DNA]</scope>
    <source>
        <strain evidence="4">ann-1</strain>
        <strain evidence="2">Ann-1</strain>
    </source>
</reference>
<dbReference type="RefSeq" id="WP_020851137.1">
    <property type="nucleotide sequence ID" value="NZ_CP006696.1"/>
</dbReference>
<dbReference type="Proteomes" id="UP000027215">
    <property type="component" value="Chromosome"/>
</dbReference>
<dbReference type="HOGENOM" id="CLU_568521_0_0_6"/>
<dbReference type="Pfam" id="PF09356">
    <property type="entry name" value="Phage_BR0599"/>
    <property type="match status" value="1"/>
</dbReference>
<dbReference type="AlphaFoldDB" id="A0A060HD68"/>
<proteinExistence type="predicted"/>
<feature type="domain" description="Bacteriophage phiJL001 Gp84 C-terminal" evidence="1">
    <location>
        <begin position="396"/>
        <end position="465"/>
    </location>
</feature>
<evidence type="ECO:0000259" key="1">
    <source>
        <dbReference type="Pfam" id="PF09356"/>
    </source>
</evidence>
<sequence length="480" mass="51529">MRFSAFELGRFTGRPVRLFVFTRQHLTWRFANSDRDIVSGGFTYLAARIDRSDIQHTTEREKDQITITFPYLLNPAADPLPVTQELGNQWRPYHPVDVIRVVCMVMHVGDTDPPQVEWMGRVIQPRFSDTEMELTCAPHSSIALAHNQGAKFQSNCWKTVYSTGLRGCNLSTGEHRVTGRVARIEQLPTDPPQGAHVLVPDMAAHLASLAGQVATWTYEVPVPHSGTVASVIKSHVRLNNVTDIDVGTVLHWTAADGVAHRGTVAARFGTVVVLTVTEGITAATVCHWSVAQARQGTATIMQAYHAYDWVSQAAGGSSSGFSWDDASGLHDGHSGTAWSVTYTTRSALVLSDVTGLEEGSSITVLLSGSAVSGRLSAVAGLQLTATQFASAAYSLEGGTLTYTDANGLLIRRSIASHTLGSATLTLSAGGPNPVVNDEITVLPTCPRTWDACAARGNTIHFGGAVYRPLHTPEGVSMSWG</sequence>